<protein>
    <submittedName>
        <fullName evidence="2">Uncharacterized protein LOC142162887</fullName>
    </submittedName>
</protein>
<proteinExistence type="predicted"/>
<dbReference type="RefSeq" id="XP_075076030.1">
    <property type="nucleotide sequence ID" value="XM_075219929.1"/>
</dbReference>
<dbReference type="Proteomes" id="UP000790787">
    <property type="component" value="Chromosome 1"/>
</dbReference>
<reference evidence="2" key="2">
    <citation type="submission" date="2025-08" db="UniProtKB">
        <authorList>
            <consortium name="RefSeq"/>
        </authorList>
    </citation>
    <scope>IDENTIFICATION</scope>
    <source>
        <tissue evidence="2">Leaf</tissue>
    </source>
</reference>
<sequence>MTLSSAKVIWDFLKKEYYGDDKIRDMKVLNPVREFEMQKMKESENIKEYSDRLINLANKAKLPGAELSDKRIVQKILVTLLDKFEATIASLENTKDLSNISLAELLNSLQVQEQRRLMRNEGAVEGSLQARDKGPQQSNEAQITEQQEEEQLFVATCFASKSSSESWLIDSGFTNHITRDKEIFNVLDKSIISKVKIGNGDYLSVKGKHTLAIESYSGQFLENGFKLIFEDRMCVIFDPKGQEVCRVKMRGRSFSFDPMDEKLAAYPSHVITADRLWEEKQSSGSPFFGQKQSVRKNNTIRQCCAKKPTPPESKSELGDQPNKKSSAKQAARAPTRRWKNFSGEDPKPTRRRVSDYTDFFRQLQHHFNPTMSLGVDDFGSKNQGSGNSGVMITSEPLMRSSNYLAWASSVELGCKGQGVQDHIITKSSEGDEKAKALWEKIDAQLCTPSHLVISSQTLDSSVLPSQTVDNRASHTMENRRGGGPFGRSRPKCSYCHKLGHTHDVRYSLHGRPPKNVYIAQTETTDRKTIGVKWVYRTKLNVEGSVNKLNARLVMKGYSHIFGVDYSETFAPVARLDTIRLLLAIVARKSWRFFQLDVKSAFLNGFLQQQIYVEQPQGFSARGYEDKVYLLKKALYGLKQAQRAWYSRIDEHL</sequence>
<evidence type="ECO:0000313" key="1">
    <source>
        <dbReference type="Proteomes" id="UP000790787"/>
    </source>
</evidence>
<keyword evidence="1" id="KW-1185">Reference proteome</keyword>
<gene>
    <name evidence="2" type="primary">LOC142162887</name>
</gene>
<accession>A0AC58RTJ0</accession>
<reference evidence="1" key="1">
    <citation type="journal article" date="2014" name="Nat. Commun.">
        <title>The tobacco genome sequence and its comparison with those of tomato and potato.</title>
        <authorList>
            <person name="Sierro N."/>
            <person name="Battey J.N."/>
            <person name="Ouadi S."/>
            <person name="Bakaher N."/>
            <person name="Bovet L."/>
            <person name="Willig A."/>
            <person name="Goepfert S."/>
            <person name="Peitsch M.C."/>
            <person name="Ivanov N.V."/>
        </authorList>
    </citation>
    <scope>NUCLEOTIDE SEQUENCE [LARGE SCALE GENOMIC DNA]</scope>
</reference>
<name>A0AC58RTJ0_TOBAC</name>
<organism evidence="1 2">
    <name type="scientific">Nicotiana tabacum</name>
    <name type="common">Common tobacco</name>
    <dbReference type="NCBI Taxonomy" id="4097"/>
    <lineage>
        <taxon>Eukaryota</taxon>
        <taxon>Viridiplantae</taxon>
        <taxon>Streptophyta</taxon>
        <taxon>Embryophyta</taxon>
        <taxon>Tracheophyta</taxon>
        <taxon>Spermatophyta</taxon>
        <taxon>Magnoliopsida</taxon>
        <taxon>eudicotyledons</taxon>
        <taxon>Gunneridae</taxon>
        <taxon>Pentapetalae</taxon>
        <taxon>asterids</taxon>
        <taxon>lamiids</taxon>
        <taxon>Solanales</taxon>
        <taxon>Solanaceae</taxon>
        <taxon>Nicotianoideae</taxon>
        <taxon>Nicotianeae</taxon>
        <taxon>Nicotiana</taxon>
    </lineage>
</organism>
<evidence type="ECO:0000313" key="2">
    <source>
        <dbReference type="RefSeq" id="XP_075076030.1"/>
    </source>
</evidence>